<dbReference type="GO" id="GO:0061630">
    <property type="term" value="F:ubiquitin protein ligase activity"/>
    <property type="evidence" value="ECO:0007669"/>
    <property type="project" value="UniProtKB-EC"/>
</dbReference>
<evidence type="ECO:0000256" key="15">
    <source>
        <dbReference type="SAM" id="Coils"/>
    </source>
</evidence>
<evidence type="ECO:0000313" key="18">
    <source>
        <dbReference type="Proteomes" id="UP001180020"/>
    </source>
</evidence>
<gene>
    <name evidence="17" type="primary">HUB2</name>
    <name evidence="17" type="ORF">QJS10_CPA09g00152</name>
</gene>
<dbReference type="Pfam" id="PF00097">
    <property type="entry name" value="zf-C3HC4"/>
    <property type="match status" value="1"/>
</dbReference>
<dbReference type="EMBL" id="JAUJYO010000009">
    <property type="protein sequence ID" value="KAK1309361.1"/>
    <property type="molecule type" value="Genomic_DNA"/>
</dbReference>
<accession>A0AAV9E863</accession>
<keyword evidence="11 14" id="KW-0175">Coiled coil</keyword>
<keyword evidence="12 14" id="KW-0539">Nucleus</keyword>
<evidence type="ECO:0000256" key="11">
    <source>
        <dbReference type="ARBA" id="ARBA00023054"/>
    </source>
</evidence>
<dbReference type="InterPro" id="IPR018957">
    <property type="entry name" value="Znf_C3HC4_RING-type"/>
</dbReference>
<dbReference type="GO" id="GO:0006325">
    <property type="term" value="P:chromatin organization"/>
    <property type="evidence" value="ECO:0007669"/>
    <property type="project" value="UniProtKB-KW"/>
</dbReference>
<feature type="coiled-coil region" evidence="15">
    <location>
        <begin position="58"/>
        <end position="99"/>
    </location>
</feature>
<dbReference type="AlphaFoldDB" id="A0AAV9E863"/>
<evidence type="ECO:0000256" key="10">
    <source>
        <dbReference type="ARBA" id="ARBA00022853"/>
    </source>
</evidence>
<name>A0AAV9E863_ACOCL</name>
<comment type="caution">
    <text evidence="17">The sequence shown here is derived from an EMBL/GenBank/DDBJ whole genome shotgun (WGS) entry which is preliminary data.</text>
</comment>
<evidence type="ECO:0000256" key="5">
    <source>
        <dbReference type="ARBA" id="ARBA00022679"/>
    </source>
</evidence>
<reference evidence="17" key="2">
    <citation type="submission" date="2023-06" db="EMBL/GenBank/DDBJ databases">
        <authorList>
            <person name="Ma L."/>
            <person name="Liu K.-W."/>
            <person name="Li Z."/>
            <person name="Hsiao Y.-Y."/>
            <person name="Qi Y."/>
            <person name="Fu T."/>
            <person name="Tang G."/>
            <person name="Zhang D."/>
            <person name="Sun W.-H."/>
            <person name="Liu D.-K."/>
            <person name="Li Y."/>
            <person name="Chen G.-Z."/>
            <person name="Liu X.-D."/>
            <person name="Liao X.-Y."/>
            <person name="Jiang Y.-T."/>
            <person name="Yu X."/>
            <person name="Hao Y."/>
            <person name="Huang J."/>
            <person name="Zhao X.-W."/>
            <person name="Ke S."/>
            <person name="Chen Y.-Y."/>
            <person name="Wu W.-L."/>
            <person name="Hsu J.-L."/>
            <person name="Lin Y.-F."/>
            <person name="Huang M.-D."/>
            <person name="Li C.-Y."/>
            <person name="Huang L."/>
            <person name="Wang Z.-W."/>
            <person name="Zhao X."/>
            <person name="Zhong W.-Y."/>
            <person name="Peng D.-H."/>
            <person name="Ahmad S."/>
            <person name="Lan S."/>
            <person name="Zhang J.-S."/>
            <person name="Tsai W.-C."/>
            <person name="Van De Peer Y."/>
            <person name="Liu Z.-J."/>
        </authorList>
    </citation>
    <scope>NUCLEOTIDE SEQUENCE</scope>
    <source>
        <strain evidence="17">CP</strain>
        <tissue evidence="17">Leaves</tissue>
    </source>
</reference>
<keyword evidence="10 14" id="KW-0156">Chromatin regulator</keyword>
<dbReference type="InterPro" id="IPR013956">
    <property type="entry name" value="E3_ubiquit_lig_Bre1"/>
</dbReference>
<evidence type="ECO:0000259" key="16">
    <source>
        <dbReference type="PROSITE" id="PS50089"/>
    </source>
</evidence>
<dbReference type="GO" id="GO:0008270">
    <property type="term" value="F:zinc ion binding"/>
    <property type="evidence" value="ECO:0007669"/>
    <property type="project" value="UniProtKB-KW"/>
</dbReference>
<feature type="coiled-coil region" evidence="15">
    <location>
        <begin position="749"/>
        <end position="832"/>
    </location>
</feature>
<feature type="domain" description="RING-type" evidence="16">
    <location>
        <begin position="847"/>
        <end position="885"/>
    </location>
</feature>
<keyword evidence="18" id="KW-1185">Reference proteome</keyword>
<organism evidence="17 18">
    <name type="scientific">Acorus calamus</name>
    <name type="common">Sweet flag</name>
    <dbReference type="NCBI Taxonomy" id="4465"/>
    <lineage>
        <taxon>Eukaryota</taxon>
        <taxon>Viridiplantae</taxon>
        <taxon>Streptophyta</taxon>
        <taxon>Embryophyta</taxon>
        <taxon>Tracheophyta</taxon>
        <taxon>Spermatophyta</taxon>
        <taxon>Magnoliopsida</taxon>
        <taxon>Liliopsida</taxon>
        <taxon>Acoraceae</taxon>
        <taxon>Acorus</taxon>
    </lineage>
</organism>
<evidence type="ECO:0000256" key="8">
    <source>
        <dbReference type="ARBA" id="ARBA00022786"/>
    </source>
</evidence>
<dbReference type="Proteomes" id="UP001180020">
    <property type="component" value="Unassembled WGS sequence"/>
</dbReference>
<dbReference type="SUPFAM" id="SSF57850">
    <property type="entry name" value="RING/U-box"/>
    <property type="match status" value="1"/>
</dbReference>
<keyword evidence="6 14" id="KW-0479">Metal-binding</keyword>
<dbReference type="SMART" id="SM00184">
    <property type="entry name" value="RING"/>
    <property type="match status" value="1"/>
</dbReference>
<dbReference type="PROSITE" id="PS50089">
    <property type="entry name" value="ZF_RING_2"/>
    <property type="match status" value="1"/>
</dbReference>
<evidence type="ECO:0000313" key="17">
    <source>
        <dbReference type="EMBL" id="KAK1309361.1"/>
    </source>
</evidence>
<keyword evidence="5 14" id="KW-0808">Transferase</keyword>
<dbReference type="Gene3D" id="3.30.40.10">
    <property type="entry name" value="Zinc/RING finger domain, C3HC4 (zinc finger)"/>
    <property type="match status" value="1"/>
</dbReference>
<evidence type="ECO:0000256" key="6">
    <source>
        <dbReference type="ARBA" id="ARBA00022723"/>
    </source>
</evidence>
<evidence type="ECO:0000256" key="13">
    <source>
        <dbReference type="PROSITE-ProRule" id="PRU00175"/>
    </source>
</evidence>
<comment type="similarity">
    <text evidence="4 14">Belongs to the BRE1 family.</text>
</comment>
<feature type="coiled-coil region" evidence="15">
    <location>
        <begin position="264"/>
        <end position="301"/>
    </location>
</feature>
<evidence type="ECO:0000256" key="2">
    <source>
        <dbReference type="ARBA" id="ARBA00004123"/>
    </source>
</evidence>
<evidence type="ECO:0000256" key="1">
    <source>
        <dbReference type="ARBA" id="ARBA00000900"/>
    </source>
</evidence>
<dbReference type="InterPro" id="IPR001841">
    <property type="entry name" value="Znf_RING"/>
</dbReference>
<dbReference type="InterPro" id="IPR017907">
    <property type="entry name" value="Znf_RING_CS"/>
</dbReference>
<dbReference type="GO" id="GO:0005634">
    <property type="term" value="C:nucleus"/>
    <property type="evidence" value="ECO:0007669"/>
    <property type="project" value="UniProtKB-SubCell"/>
</dbReference>
<evidence type="ECO:0000256" key="4">
    <source>
        <dbReference type="ARBA" id="ARBA00005555"/>
    </source>
</evidence>
<dbReference type="EC" id="2.3.2.27" evidence="14"/>
<dbReference type="CDD" id="cd16499">
    <property type="entry name" value="RING-HC_Bre1-like"/>
    <property type="match status" value="1"/>
</dbReference>
<dbReference type="GO" id="GO:0016567">
    <property type="term" value="P:protein ubiquitination"/>
    <property type="evidence" value="ECO:0007669"/>
    <property type="project" value="UniProtKB-UniRule"/>
</dbReference>
<dbReference type="PROSITE" id="PS00518">
    <property type="entry name" value="ZF_RING_1"/>
    <property type="match status" value="1"/>
</dbReference>
<keyword evidence="7 13" id="KW-0863">Zinc-finger</keyword>
<keyword evidence="9 14" id="KW-0862">Zinc</keyword>
<proteinExistence type="inferred from homology"/>
<evidence type="ECO:0000256" key="9">
    <source>
        <dbReference type="ARBA" id="ARBA00022833"/>
    </source>
</evidence>
<feature type="coiled-coil region" evidence="15">
    <location>
        <begin position="602"/>
        <end position="643"/>
    </location>
</feature>
<evidence type="ECO:0000256" key="3">
    <source>
        <dbReference type="ARBA" id="ARBA00004906"/>
    </source>
</evidence>
<dbReference type="PANTHER" id="PTHR23163">
    <property type="entry name" value="RING FINGER PROTEIN-RELATED"/>
    <property type="match status" value="1"/>
</dbReference>
<feature type="coiled-coil region" evidence="15">
    <location>
        <begin position="346"/>
        <end position="558"/>
    </location>
</feature>
<comment type="pathway">
    <text evidence="3 14">Protein modification; protein ubiquitination.</text>
</comment>
<evidence type="ECO:0000256" key="7">
    <source>
        <dbReference type="ARBA" id="ARBA00022771"/>
    </source>
</evidence>
<keyword evidence="8 14" id="KW-0833">Ubl conjugation pathway</keyword>
<evidence type="ECO:0000256" key="14">
    <source>
        <dbReference type="RuleBase" id="RU365038"/>
    </source>
</evidence>
<dbReference type="GO" id="GO:0033503">
    <property type="term" value="C:HULC complex"/>
    <property type="evidence" value="ECO:0007669"/>
    <property type="project" value="TreeGrafter"/>
</dbReference>
<dbReference type="InterPro" id="IPR013083">
    <property type="entry name" value="Znf_RING/FYVE/PHD"/>
</dbReference>
<comment type="subcellular location">
    <subcellularLocation>
        <location evidence="2 14">Nucleus</location>
    </subcellularLocation>
</comment>
<sequence>MEDGVSLMVAFTVCQNNHDLVVIKALDHGGNIYRSSVVTDTLIMEKTSTGRNWSMVDAAILQFQNQKLVQQLDSQKNEMHVLEEKFKELKEKQIAYNEALIVVNKLWNQLEVDLVLLGVLAGGSSDALQIIDQADLSRGSLPSCPPEEMFLCRLLRVDHIENNKEKGRIQYVKEALVSRHSSTLALVKNVLEIIDVERAKMESIASSLQGNPSPEVSLIQIQKLNDLLREEAGNLHKAIEFFHAKDKQYADEIQTYAASNSADQSEIKRLSGELEESMAELEETRRKLVNLQMQKEGASKLQFPVLGAINGSKLVDKHADTTMGLRELKESIDDAKTLAATRLTELQEAQEDNLILSKQLEEFENEVKGDKHVISSRLYIILNDQLQHLNTEVERYKGLIETLQSDRNYTLRREKDLNAKADSADAVKTALNSAEARIKELELQLQKCIIERNDLEIKAVEAEQDSGRKDIKEEIGVMASVLSKEMEMMETQLNKCKETACEAITLREEARNLEALLDRKTNEQKSLQGQCHEQVLEMRSLRAKIEVLQKEKQELQIFLDMYGQGCFDNRNIEEIKESERRAHLQIDILKTALDEHSLELRVKAANEAEAACQQRLSSAKEEISELMDKLDASKRDALELTEAIKIKDAEAASYIFEIEAIGQAYEDMQTQNQHLLQQVTERDDFNIKLVSDSVKLKQTQSSLLFEKQAMSKQLQQVNSSLDFMKMRAARGEEQMKAFITQAAKVTMENRITTTNLENTKQELAIAEKELKWLKARHESNEREYEHNQKKKAKLQIELEKERGVTQKMREELEEMKKKAEELSPENEEAMIQKLQDELKECKAMLKCGVCFDRPKQVLITKCYHLFCNPCIQRNLEIRHRKCPGCGTPFGHNDVQKDPSYLSEERDLLDEIVL</sequence>
<comment type="catalytic activity">
    <reaction evidence="1 14">
        <text>S-ubiquitinyl-[E2 ubiquitin-conjugating enzyme]-L-cysteine + [acceptor protein]-L-lysine = [E2 ubiquitin-conjugating enzyme]-L-cysteine + N(6)-ubiquitinyl-[acceptor protein]-L-lysine.</text>
        <dbReference type="EC" id="2.3.2.27"/>
    </reaction>
</comment>
<dbReference type="PANTHER" id="PTHR23163:SF8">
    <property type="entry name" value="E3 UBIQUITIN-PROTEIN LIGASE BRE1-LIKE 2"/>
    <property type="match status" value="1"/>
</dbReference>
<reference evidence="17" key="1">
    <citation type="journal article" date="2023" name="Nat. Commun.">
        <title>Diploid and tetraploid genomes of Acorus and the evolution of monocots.</title>
        <authorList>
            <person name="Ma L."/>
            <person name="Liu K.W."/>
            <person name="Li Z."/>
            <person name="Hsiao Y.Y."/>
            <person name="Qi Y."/>
            <person name="Fu T."/>
            <person name="Tang G.D."/>
            <person name="Zhang D."/>
            <person name="Sun W.H."/>
            <person name="Liu D.K."/>
            <person name="Li Y."/>
            <person name="Chen G.Z."/>
            <person name="Liu X.D."/>
            <person name="Liao X.Y."/>
            <person name="Jiang Y.T."/>
            <person name="Yu X."/>
            <person name="Hao Y."/>
            <person name="Huang J."/>
            <person name="Zhao X.W."/>
            <person name="Ke S."/>
            <person name="Chen Y.Y."/>
            <person name="Wu W.L."/>
            <person name="Hsu J.L."/>
            <person name="Lin Y.F."/>
            <person name="Huang M.D."/>
            <person name="Li C.Y."/>
            <person name="Huang L."/>
            <person name="Wang Z.W."/>
            <person name="Zhao X."/>
            <person name="Zhong W.Y."/>
            <person name="Peng D.H."/>
            <person name="Ahmad S."/>
            <person name="Lan S."/>
            <person name="Zhang J.S."/>
            <person name="Tsai W.C."/>
            <person name="Van de Peer Y."/>
            <person name="Liu Z.J."/>
        </authorList>
    </citation>
    <scope>NUCLEOTIDE SEQUENCE</scope>
    <source>
        <strain evidence="17">CP</strain>
    </source>
</reference>
<protein>
    <recommendedName>
        <fullName evidence="14">E3 ubiquitin protein ligase</fullName>
        <ecNumber evidence="14">2.3.2.27</ecNumber>
    </recommendedName>
</protein>
<evidence type="ECO:0000256" key="12">
    <source>
        <dbReference type="ARBA" id="ARBA00023242"/>
    </source>
</evidence>